<dbReference type="Pfam" id="PF14534">
    <property type="entry name" value="DUF4440"/>
    <property type="match status" value="1"/>
</dbReference>
<accession>A0A1M5DTY3</accession>
<gene>
    <name evidence="3" type="ORF">SAMN05444008_11185</name>
</gene>
<name>A0A1M5DTY3_9BACT</name>
<evidence type="ECO:0000259" key="2">
    <source>
        <dbReference type="Pfam" id="PF14534"/>
    </source>
</evidence>
<keyword evidence="4" id="KW-1185">Reference proteome</keyword>
<feature type="chain" id="PRO_5012070163" description="DUF4440 domain-containing protein" evidence="1">
    <location>
        <begin position="20"/>
        <end position="142"/>
    </location>
</feature>
<dbReference type="InterPro" id="IPR027843">
    <property type="entry name" value="DUF4440"/>
</dbReference>
<sequence length="142" mass="15625">MKQNLLFFALLFATNVLFAQTKDEADVARAVETLRQAMIDADSAVLDRITMPGLSYGHSSGKIEDKAAYISALASGRSDFKSMNLDNQQITIANNTALVRHLLTGQTVDGGKPGDVKLHVLLVWVKDKKQWKLLARQAVKVQ</sequence>
<dbReference type="Proteomes" id="UP000184368">
    <property type="component" value="Unassembled WGS sequence"/>
</dbReference>
<keyword evidence="1" id="KW-0732">Signal</keyword>
<feature type="signal peptide" evidence="1">
    <location>
        <begin position="1"/>
        <end position="19"/>
    </location>
</feature>
<organism evidence="3 4">
    <name type="scientific">Cnuella takakiae</name>
    <dbReference type="NCBI Taxonomy" id="1302690"/>
    <lineage>
        <taxon>Bacteria</taxon>
        <taxon>Pseudomonadati</taxon>
        <taxon>Bacteroidota</taxon>
        <taxon>Chitinophagia</taxon>
        <taxon>Chitinophagales</taxon>
        <taxon>Chitinophagaceae</taxon>
        <taxon>Cnuella</taxon>
    </lineage>
</organism>
<dbReference type="InterPro" id="IPR032710">
    <property type="entry name" value="NTF2-like_dom_sf"/>
</dbReference>
<dbReference type="SUPFAM" id="SSF54427">
    <property type="entry name" value="NTF2-like"/>
    <property type="match status" value="1"/>
</dbReference>
<evidence type="ECO:0000313" key="4">
    <source>
        <dbReference type="Proteomes" id="UP000184368"/>
    </source>
</evidence>
<proteinExistence type="predicted"/>
<evidence type="ECO:0000313" key="3">
    <source>
        <dbReference type="EMBL" id="SHF70453.1"/>
    </source>
</evidence>
<dbReference type="STRING" id="1302690.BUE76_19770"/>
<evidence type="ECO:0000256" key="1">
    <source>
        <dbReference type="SAM" id="SignalP"/>
    </source>
</evidence>
<protein>
    <recommendedName>
        <fullName evidence="2">DUF4440 domain-containing protein</fullName>
    </recommendedName>
</protein>
<dbReference type="RefSeq" id="WP_073044611.1">
    <property type="nucleotide sequence ID" value="NZ_FQUO01000011.1"/>
</dbReference>
<reference evidence="3 4" key="1">
    <citation type="submission" date="2016-11" db="EMBL/GenBank/DDBJ databases">
        <authorList>
            <person name="Jaros S."/>
            <person name="Januszkiewicz K."/>
            <person name="Wedrychowicz H."/>
        </authorList>
    </citation>
    <scope>NUCLEOTIDE SEQUENCE [LARGE SCALE GENOMIC DNA]</scope>
    <source>
        <strain evidence="3 4">DSM 26897</strain>
    </source>
</reference>
<dbReference type="Gene3D" id="3.10.450.50">
    <property type="match status" value="1"/>
</dbReference>
<dbReference type="AlphaFoldDB" id="A0A1M5DTY3"/>
<dbReference type="EMBL" id="FQUO01000011">
    <property type="protein sequence ID" value="SHF70453.1"/>
    <property type="molecule type" value="Genomic_DNA"/>
</dbReference>
<dbReference type="OrthoDB" id="5383110at2"/>
<feature type="domain" description="DUF4440" evidence="2">
    <location>
        <begin position="28"/>
        <end position="133"/>
    </location>
</feature>